<dbReference type="STRING" id="5866.A0A061DBA0"/>
<dbReference type="GeneID" id="24563561"/>
<evidence type="ECO:0000313" key="5">
    <source>
        <dbReference type="EMBL" id="CDR95020.1"/>
    </source>
</evidence>
<keyword evidence="6" id="KW-1185">Reference proteome</keyword>
<keyword evidence="3" id="KW-0378">Hydrolase</keyword>
<dbReference type="SMART" id="SM01179">
    <property type="entry name" value="DUF862"/>
    <property type="match status" value="1"/>
</dbReference>
<evidence type="ECO:0000256" key="2">
    <source>
        <dbReference type="ARBA" id="ARBA00022670"/>
    </source>
</evidence>
<name>A0A061DBA0_BABBI</name>
<evidence type="ECO:0000313" key="6">
    <source>
        <dbReference type="Proteomes" id="UP000033188"/>
    </source>
</evidence>
<dbReference type="GO" id="GO:0006508">
    <property type="term" value="P:proteolysis"/>
    <property type="evidence" value="ECO:0007669"/>
    <property type="project" value="UniProtKB-KW"/>
</dbReference>
<dbReference type="PANTHER" id="PTHR12378">
    <property type="entry name" value="DESUMOYLATING ISOPEPTIDASE"/>
    <property type="match status" value="1"/>
</dbReference>
<accession>A0A061DBA0</accession>
<dbReference type="KEGG" id="bbig:BBBOND_0201770"/>
<organism evidence="5 6">
    <name type="scientific">Babesia bigemina</name>
    <dbReference type="NCBI Taxonomy" id="5866"/>
    <lineage>
        <taxon>Eukaryota</taxon>
        <taxon>Sar</taxon>
        <taxon>Alveolata</taxon>
        <taxon>Apicomplexa</taxon>
        <taxon>Aconoidasida</taxon>
        <taxon>Piroplasmida</taxon>
        <taxon>Babesiidae</taxon>
        <taxon>Babesia</taxon>
    </lineage>
</organism>
<dbReference type="OrthoDB" id="21221at2759"/>
<dbReference type="RefSeq" id="XP_012767206.1">
    <property type="nucleotide sequence ID" value="XM_012911752.1"/>
</dbReference>
<sequence>MLGRLRLTPGSTSFARALGILVLAVLVLRSLGPVVDSAAFRISSAPSALRIPAQKLPPPSATEVNSCECPSKSHLASCSLKRASMSEQLKDDAGAGLTPVYLKVYDLSRGMASMISMPLLGFQMDGLWHTSIAVFGNEYLFGQGISYCEEARCEEATNLPLTRKILLGETSVTKELFHEYIDSLQVTFSPESYHLLRWNCNHFTNTAAEFLTGNGIPDEYVKMIDRIEQSPSGKIVLGLIEKSFNRDPSSFSVPTGR</sequence>
<reference evidence="6" key="1">
    <citation type="submission" date="2014-06" db="EMBL/GenBank/DDBJ databases">
        <authorList>
            <person name="Aslett M."/>
            <person name="De Silva N."/>
        </authorList>
    </citation>
    <scope>NUCLEOTIDE SEQUENCE [LARGE SCALE GENOMIC DNA]</scope>
    <source>
        <strain evidence="6">Bond</strain>
    </source>
</reference>
<dbReference type="GO" id="GO:0070646">
    <property type="term" value="P:protein modification by small protein removal"/>
    <property type="evidence" value="ECO:0007669"/>
    <property type="project" value="TreeGrafter"/>
</dbReference>
<dbReference type="GO" id="GO:0008233">
    <property type="term" value="F:peptidase activity"/>
    <property type="evidence" value="ECO:0007669"/>
    <property type="project" value="UniProtKB-KW"/>
</dbReference>
<dbReference type="VEuPathDB" id="PiroplasmaDB:BBBOND_0201770"/>
<protein>
    <submittedName>
        <fullName evidence="5">PPPDE peptidase domain-containing protein</fullName>
    </submittedName>
</protein>
<feature type="domain" description="PPPDE" evidence="4">
    <location>
        <begin position="98"/>
        <end position="241"/>
    </location>
</feature>
<dbReference type="OMA" id="WHTSIAV"/>
<dbReference type="EMBL" id="LK391708">
    <property type="protein sequence ID" value="CDR95020.1"/>
    <property type="molecule type" value="Genomic_DNA"/>
</dbReference>
<comment type="similarity">
    <text evidence="1">Belongs to the DeSI family.</text>
</comment>
<dbReference type="InterPro" id="IPR042266">
    <property type="entry name" value="PPPDE_sf"/>
</dbReference>
<dbReference type="PROSITE" id="PS51858">
    <property type="entry name" value="PPPDE"/>
    <property type="match status" value="1"/>
</dbReference>
<dbReference type="Pfam" id="PF05903">
    <property type="entry name" value="Peptidase_C97"/>
    <property type="match status" value="1"/>
</dbReference>
<evidence type="ECO:0000256" key="3">
    <source>
        <dbReference type="ARBA" id="ARBA00022801"/>
    </source>
</evidence>
<evidence type="ECO:0000256" key="1">
    <source>
        <dbReference type="ARBA" id="ARBA00008140"/>
    </source>
</evidence>
<dbReference type="AlphaFoldDB" id="A0A061DBA0"/>
<evidence type="ECO:0000259" key="4">
    <source>
        <dbReference type="PROSITE" id="PS51858"/>
    </source>
</evidence>
<dbReference type="InterPro" id="IPR008580">
    <property type="entry name" value="PPPDE_dom"/>
</dbReference>
<dbReference type="PANTHER" id="PTHR12378:SF7">
    <property type="entry name" value="DESUMOYLATING ISOPEPTIDASE 1"/>
    <property type="match status" value="1"/>
</dbReference>
<dbReference type="Gene3D" id="3.90.1720.30">
    <property type="entry name" value="PPPDE domains"/>
    <property type="match status" value="1"/>
</dbReference>
<proteinExistence type="inferred from homology"/>
<dbReference type="Proteomes" id="UP000033188">
    <property type="component" value="Chromosome 2"/>
</dbReference>
<gene>
    <name evidence="5" type="ORF">BBBOND_0201770</name>
</gene>
<keyword evidence="2" id="KW-0645">Protease</keyword>